<evidence type="ECO:0000256" key="2">
    <source>
        <dbReference type="ARBA" id="ARBA00022438"/>
    </source>
</evidence>
<dbReference type="PANTHER" id="PTHR32481:SF0">
    <property type="entry name" value="AMINOPEPTIDASE YPDE-RELATED"/>
    <property type="match status" value="1"/>
</dbReference>
<proteinExistence type="inferred from homology"/>
<evidence type="ECO:0000256" key="4">
    <source>
        <dbReference type="ARBA" id="ARBA00022723"/>
    </source>
</evidence>
<dbReference type="GO" id="GO:0006508">
    <property type="term" value="P:proteolysis"/>
    <property type="evidence" value="ECO:0007669"/>
    <property type="project" value="UniProtKB-KW"/>
</dbReference>
<feature type="non-terminal residue" evidence="6">
    <location>
        <position position="165"/>
    </location>
</feature>
<keyword evidence="2" id="KW-0031">Aminopeptidase</keyword>
<dbReference type="InterPro" id="IPR008007">
    <property type="entry name" value="Peptidase_M42"/>
</dbReference>
<dbReference type="GO" id="GO:0004177">
    <property type="term" value="F:aminopeptidase activity"/>
    <property type="evidence" value="ECO:0007669"/>
    <property type="project" value="UniProtKB-KW"/>
</dbReference>
<dbReference type="SUPFAM" id="SSF53187">
    <property type="entry name" value="Zn-dependent exopeptidases"/>
    <property type="match status" value="1"/>
</dbReference>
<evidence type="ECO:0000256" key="3">
    <source>
        <dbReference type="ARBA" id="ARBA00022670"/>
    </source>
</evidence>
<dbReference type="PANTHER" id="PTHR32481">
    <property type="entry name" value="AMINOPEPTIDASE"/>
    <property type="match status" value="1"/>
</dbReference>
<organism evidence="6">
    <name type="scientific">marine metagenome</name>
    <dbReference type="NCBI Taxonomy" id="408172"/>
    <lineage>
        <taxon>unclassified sequences</taxon>
        <taxon>metagenomes</taxon>
        <taxon>ecological metagenomes</taxon>
    </lineage>
</organism>
<keyword evidence="5" id="KW-0378">Hydrolase</keyword>
<dbReference type="Gene3D" id="3.40.630.10">
    <property type="entry name" value="Zn peptidases"/>
    <property type="match status" value="1"/>
</dbReference>
<dbReference type="InterPro" id="IPR023367">
    <property type="entry name" value="Peptidase_M42_dom2"/>
</dbReference>
<dbReference type="GO" id="GO:0046872">
    <property type="term" value="F:metal ion binding"/>
    <property type="evidence" value="ECO:0007669"/>
    <property type="project" value="UniProtKB-KW"/>
</dbReference>
<sequence>MAPETFQRMLQMLQIPAPSGREERMAAYVAEQIRAADAEPRIDEQGNVWTTLVGCDSGAGPLALASHTDEIAVVISAIEADGTMRVQRSGGLHPWKLGEGPMQIIGEGDGLVAAHLSFGSGHTTDPKDPITQFASGARGITWADVRLYAGLSAQELAARGVRVGS</sequence>
<keyword evidence="4" id="KW-0479">Metal-binding</keyword>
<accession>A0A383CIL1</accession>
<evidence type="ECO:0000256" key="5">
    <source>
        <dbReference type="ARBA" id="ARBA00022801"/>
    </source>
</evidence>
<keyword evidence="3" id="KW-0645">Protease</keyword>
<gene>
    <name evidence="6" type="ORF">METZ01_LOCUS484906</name>
</gene>
<dbReference type="Gene3D" id="2.40.30.40">
    <property type="entry name" value="Peptidase M42, domain 2"/>
    <property type="match status" value="1"/>
</dbReference>
<dbReference type="AlphaFoldDB" id="A0A383CIL1"/>
<dbReference type="SUPFAM" id="SSF101821">
    <property type="entry name" value="Aminopeptidase/glucanase lid domain"/>
    <property type="match status" value="1"/>
</dbReference>
<protein>
    <submittedName>
        <fullName evidence="6">Uncharacterized protein</fullName>
    </submittedName>
</protein>
<reference evidence="6" key="1">
    <citation type="submission" date="2018-05" db="EMBL/GenBank/DDBJ databases">
        <authorList>
            <person name="Lanie J.A."/>
            <person name="Ng W.-L."/>
            <person name="Kazmierczak K.M."/>
            <person name="Andrzejewski T.M."/>
            <person name="Davidsen T.M."/>
            <person name="Wayne K.J."/>
            <person name="Tettelin H."/>
            <person name="Glass J.I."/>
            <person name="Rusch D."/>
            <person name="Podicherti R."/>
            <person name="Tsui H.-C.T."/>
            <person name="Winkler M.E."/>
        </authorList>
    </citation>
    <scope>NUCLEOTIDE SEQUENCE</scope>
</reference>
<evidence type="ECO:0000313" key="6">
    <source>
        <dbReference type="EMBL" id="SVE32052.1"/>
    </source>
</evidence>
<evidence type="ECO:0000256" key="1">
    <source>
        <dbReference type="ARBA" id="ARBA00006272"/>
    </source>
</evidence>
<comment type="similarity">
    <text evidence="1">Belongs to the peptidase M42 family.</text>
</comment>
<dbReference type="EMBL" id="UINC01209155">
    <property type="protein sequence ID" value="SVE32052.1"/>
    <property type="molecule type" value="Genomic_DNA"/>
</dbReference>
<dbReference type="Pfam" id="PF05343">
    <property type="entry name" value="Peptidase_M42"/>
    <property type="match status" value="1"/>
</dbReference>
<name>A0A383CIL1_9ZZZZ</name>
<dbReference type="InterPro" id="IPR051464">
    <property type="entry name" value="Peptidase_M42_aminopept"/>
</dbReference>